<protein>
    <recommendedName>
        <fullName evidence="3">RRM domain-containing protein</fullName>
    </recommendedName>
</protein>
<dbReference type="SUPFAM" id="SSF54928">
    <property type="entry name" value="RNA-binding domain, RBD"/>
    <property type="match status" value="1"/>
</dbReference>
<dbReference type="CDD" id="cd00590">
    <property type="entry name" value="RRM_SF"/>
    <property type="match status" value="1"/>
</dbReference>
<reference evidence="2" key="1">
    <citation type="submission" date="2015-11" db="EMBL/GenBank/DDBJ databases">
        <title>De novo transcriptome assembly of four potential Pierce s Disease insect vectors from Arizona vineyards.</title>
        <authorList>
            <person name="Tassone E.E."/>
        </authorList>
    </citation>
    <scope>NUCLEOTIDE SEQUENCE</scope>
</reference>
<dbReference type="GO" id="GO:0003723">
    <property type="term" value="F:RNA binding"/>
    <property type="evidence" value="ECO:0007669"/>
    <property type="project" value="TreeGrafter"/>
</dbReference>
<evidence type="ECO:0000313" key="2">
    <source>
        <dbReference type="EMBL" id="JAS68182.1"/>
    </source>
</evidence>
<proteinExistence type="predicted"/>
<feature type="compositionally biased region" description="Polar residues" evidence="1">
    <location>
        <begin position="153"/>
        <end position="165"/>
    </location>
</feature>
<feature type="compositionally biased region" description="Pro residues" evidence="1">
    <location>
        <begin position="415"/>
        <end position="434"/>
    </location>
</feature>
<organism evidence="2">
    <name type="scientific">Cuerna arida</name>
    <dbReference type="NCBI Taxonomy" id="1464854"/>
    <lineage>
        <taxon>Eukaryota</taxon>
        <taxon>Metazoa</taxon>
        <taxon>Ecdysozoa</taxon>
        <taxon>Arthropoda</taxon>
        <taxon>Hexapoda</taxon>
        <taxon>Insecta</taxon>
        <taxon>Pterygota</taxon>
        <taxon>Neoptera</taxon>
        <taxon>Paraneoptera</taxon>
        <taxon>Hemiptera</taxon>
        <taxon>Auchenorrhyncha</taxon>
        <taxon>Membracoidea</taxon>
        <taxon>Cicadellidae</taxon>
        <taxon>Cicadellinae</taxon>
        <taxon>Proconiini</taxon>
        <taxon>Cuerna</taxon>
    </lineage>
</organism>
<dbReference type="InterPro" id="IPR039878">
    <property type="entry name" value="RBM33"/>
</dbReference>
<dbReference type="PANTHER" id="PTHR22014:SF2">
    <property type="entry name" value="RNA-BINDING PROTEIN 33"/>
    <property type="match status" value="1"/>
</dbReference>
<feature type="region of interest" description="Disordered" evidence="1">
    <location>
        <begin position="147"/>
        <end position="256"/>
    </location>
</feature>
<gene>
    <name evidence="2" type="ORF">g.13727</name>
</gene>
<name>A0A1B6H0I8_9HEMI</name>
<evidence type="ECO:0008006" key="3">
    <source>
        <dbReference type="Google" id="ProtNLM"/>
    </source>
</evidence>
<dbReference type="InterPro" id="IPR012677">
    <property type="entry name" value="Nucleotide-bd_a/b_plait_sf"/>
</dbReference>
<feature type="compositionally biased region" description="Pro residues" evidence="1">
    <location>
        <begin position="230"/>
        <end position="251"/>
    </location>
</feature>
<dbReference type="AlphaFoldDB" id="A0A1B6H0I8"/>
<feature type="compositionally biased region" description="Pro residues" evidence="1">
    <location>
        <begin position="170"/>
        <end position="181"/>
    </location>
</feature>
<dbReference type="EMBL" id="GECZ01001587">
    <property type="protein sequence ID" value="JAS68182.1"/>
    <property type="molecule type" value="Transcribed_RNA"/>
</dbReference>
<dbReference type="Gene3D" id="3.30.70.330">
    <property type="match status" value="1"/>
</dbReference>
<dbReference type="InterPro" id="IPR035979">
    <property type="entry name" value="RBD_domain_sf"/>
</dbReference>
<dbReference type="PANTHER" id="PTHR22014">
    <property type="entry name" value="RNA-BINDING PROTEIN 33"/>
    <property type="match status" value="1"/>
</dbReference>
<feature type="region of interest" description="Disordered" evidence="1">
    <location>
        <begin position="373"/>
        <end position="459"/>
    </location>
</feature>
<sequence>MVVGVKDHQRIQQIRLNIVAAQPVWDNERLPPPPGCESFISPANQQDNWMGPMPHHMGKPPFPPQHPPGPPAQYQNLQMYTPPQQPQGCEDQYNPVMNTNTPHPNNPNRIVQFSESGQLVTVENQHFQRPSYDQNCGPVNNQFPPHQNVPAHYSNNNTFPNQFNHSQPRPNFPPQPFPIPNSPQNYHGYPPQEYHPPHSNPPQFQNFENNLSPPPQTMNGQQNQWTGPHSHPPPQPPWFCDPQPQFQPRPPFQQQNFRPPVQNQIKRGMGMKRVVPRQPLNNSVSPAKQMRFEHTKLRTAPSNIRSNLQEIKTVDNLPDTTTTQEPEPEIEEDEETKQYRLKIAEQKALREKILKEKEARRLAAIIEKQNKQENNLNNTSGSGIKPVCVQKTQPQHQPPQRQQPPPQRHQAPPQRQHPPPQRQHPPPLRQPQPGPGRGRGRGRNPPSLNRQPMKPLAPGAPVVQIQQMLGTMYKIVKVRTKEGAIVTRKTPLVMNSTGTVASPMKTVSSTAPAPAQRRVVLPQASTKNVGNVGRGGGGGNTFRMISASQTPQGRTLFTVQTTPMSTLNKVQGPPRVVIDKRPINTTMKIVATATPSVPVSTLVTVDNLSLSTSQAQIQKLAKQVGSLSSIKHEPELKRATLRFKNPKEAERFFLKFHRKMIDLSRISVTVVPE</sequence>
<accession>A0A1B6H0I8</accession>
<feature type="compositionally biased region" description="Polar residues" evidence="1">
    <location>
        <begin position="201"/>
        <end position="227"/>
    </location>
</feature>
<evidence type="ECO:0000256" key="1">
    <source>
        <dbReference type="SAM" id="MobiDB-lite"/>
    </source>
</evidence>